<sequence length="111" mass="12767">MNPINDHTDILTNLLQIMHDSVNGHYDELKAIFDYFESSLDNSVSMEANFSYLIEGEEKFAFLEDPESKVPSLIESLHKIMKSHTGGDWKKFILNLDANGKAHTKFIYDEK</sequence>
<protein>
    <submittedName>
        <fullName evidence="1">Uncharacterized protein</fullName>
    </submittedName>
</protein>
<reference evidence="1" key="2">
    <citation type="journal article" date="2019" name="Nat. Commun.">
        <title>Spatiotemporal dynamics of multidrug resistant bacteria on intensive care unit surfaces.</title>
        <authorList>
            <person name="D'Souza A.W."/>
            <person name="Potter R.F."/>
            <person name="Wallace M."/>
            <person name="Shupe A."/>
            <person name="Patel S."/>
            <person name="Sun X."/>
            <person name="Gul D."/>
            <person name="Kwon J.H."/>
            <person name="Andleeb S."/>
            <person name="Burnham C.D."/>
            <person name="Dantas G."/>
        </authorList>
    </citation>
    <scope>NUCLEOTIDE SEQUENCE</scope>
    <source>
        <strain evidence="1">AL_065</strain>
    </source>
</reference>
<organism evidence="1 2">
    <name type="scientific">Acinetobacter lwoffii</name>
    <dbReference type="NCBI Taxonomy" id="28090"/>
    <lineage>
        <taxon>Bacteria</taxon>
        <taxon>Pseudomonadati</taxon>
        <taxon>Pseudomonadota</taxon>
        <taxon>Gammaproteobacteria</taxon>
        <taxon>Moraxellales</taxon>
        <taxon>Moraxellaceae</taxon>
        <taxon>Acinetobacter</taxon>
    </lineage>
</organism>
<evidence type="ECO:0000313" key="1">
    <source>
        <dbReference type="EMBL" id="QXR09326.1"/>
    </source>
</evidence>
<dbReference type="Proteomes" id="UP000293391">
    <property type="component" value="Plasmid pAL_065-3"/>
</dbReference>
<dbReference type="SUPFAM" id="SSF160424">
    <property type="entry name" value="BH3703-like"/>
    <property type="match status" value="1"/>
</dbReference>
<keyword evidence="1" id="KW-0614">Plasmid</keyword>
<accession>A0AAJ4TVA4</accession>
<dbReference type="EMBL" id="CP078047">
    <property type="protein sequence ID" value="QXR09326.1"/>
    <property type="molecule type" value="Genomic_DNA"/>
</dbReference>
<evidence type="ECO:0000313" key="2">
    <source>
        <dbReference type="Proteomes" id="UP000293391"/>
    </source>
</evidence>
<dbReference type="InterPro" id="IPR036170">
    <property type="entry name" value="YezG-like_sf"/>
</dbReference>
<dbReference type="RefSeq" id="WP_129717937.1">
    <property type="nucleotide sequence ID" value="NZ_CP078047.1"/>
</dbReference>
<proteinExistence type="predicted"/>
<gene>
    <name evidence="1" type="ORF">EVX74_017285</name>
</gene>
<reference evidence="1" key="3">
    <citation type="submission" date="2021-06" db="EMBL/GenBank/DDBJ databases">
        <authorList>
            <person name="Diorio-Toth L."/>
        </authorList>
    </citation>
    <scope>NUCLEOTIDE SEQUENCE</scope>
    <source>
        <strain evidence="1">AL_065</strain>
        <plasmid evidence="1">pAL_065-3</plasmid>
    </source>
</reference>
<reference evidence="1" key="1">
    <citation type="submission" date="2018-10" db="EMBL/GenBank/DDBJ databases">
        <authorList>
            <person name="D'Souza A.W."/>
            <person name="Potter R.F."/>
            <person name="Wallace M."/>
            <person name="Shupe A."/>
            <person name="Patel S."/>
            <person name="Sun S."/>
            <person name="Gul D."/>
            <person name="Kwon J.H."/>
            <person name="Andleeb S."/>
            <person name="Burnham C.-A.D."/>
            <person name="Dantas G."/>
        </authorList>
    </citation>
    <scope>NUCLEOTIDE SEQUENCE</scope>
    <source>
        <strain evidence="1">AL_065</strain>
        <plasmid evidence="1">pAL_065-3</plasmid>
    </source>
</reference>
<geneLocation type="plasmid" evidence="1 2">
    <name>pAL_065-3</name>
</geneLocation>
<name>A0AAJ4TVA4_ACILW</name>
<dbReference type="AlphaFoldDB" id="A0AAJ4TVA4"/>